<name>A0A397SQ33_9GLOM</name>
<gene>
    <name evidence="1" type="ORF">C1645_826562</name>
</gene>
<protein>
    <submittedName>
        <fullName evidence="1">Uncharacterized protein</fullName>
    </submittedName>
</protein>
<sequence length="107" mass="12414">MEKLPALENDGMVLNIINESEKYSPLNDQDLRKILQLFISKNNLKFIVFIEIPSKASSDWTFSLICQLYGLSGKIEDSIIAIFLIFHAVMLSHPRNCWKDLWQNSRL</sequence>
<evidence type="ECO:0000313" key="2">
    <source>
        <dbReference type="Proteomes" id="UP000265703"/>
    </source>
</evidence>
<dbReference type="Proteomes" id="UP000265703">
    <property type="component" value="Unassembled WGS sequence"/>
</dbReference>
<accession>A0A397SQ33</accession>
<comment type="caution">
    <text evidence="1">The sequence shown here is derived from an EMBL/GenBank/DDBJ whole genome shotgun (WGS) entry which is preliminary data.</text>
</comment>
<reference evidence="1 2" key="1">
    <citation type="submission" date="2018-06" db="EMBL/GenBank/DDBJ databases">
        <title>Comparative genomics reveals the genomic features of Rhizophagus irregularis, R. cerebriforme, R. diaphanum and Gigaspora rosea, and their symbiotic lifestyle signature.</title>
        <authorList>
            <person name="Morin E."/>
            <person name="San Clemente H."/>
            <person name="Chen E.C.H."/>
            <person name="De La Providencia I."/>
            <person name="Hainaut M."/>
            <person name="Kuo A."/>
            <person name="Kohler A."/>
            <person name="Murat C."/>
            <person name="Tang N."/>
            <person name="Roy S."/>
            <person name="Loubradou J."/>
            <person name="Henrissat B."/>
            <person name="Grigoriev I.V."/>
            <person name="Corradi N."/>
            <person name="Roux C."/>
            <person name="Martin F.M."/>
        </authorList>
    </citation>
    <scope>NUCLEOTIDE SEQUENCE [LARGE SCALE GENOMIC DNA]</scope>
    <source>
        <strain evidence="1 2">DAOM 227022</strain>
    </source>
</reference>
<dbReference type="AlphaFoldDB" id="A0A397SQ33"/>
<dbReference type="EMBL" id="QKYT01000270">
    <property type="protein sequence ID" value="RIA88300.1"/>
    <property type="molecule type" value="Genomic_DNA"/>
</dbReference>
<dbReference type="OrthoDB" id="2438096at2759"/>
<keyword evidence="2" id="KW-1185">Reference proteome</keyword>
<proteinExistence type="predicted"/>
<organism evidence="1 2">
    <name type="scientific">Glomus cerebriforme</name>
    <dbReference type="NCBI Taxonomy" id="658196"/>
    <lineage>
        <taxon>Eukaryota</taxon>
        <taxon>Fungi</taxon>
        <taxon>Fungi incertae sedis</taxon>
        <taxon>Mucoromycota</taxon>
        <taxon>Glomeromycotina</taxon>
        <taxon>Glomeromycetes</taxon>
        <taxon>Glomerales</taxon>
        <taxon>Glomeraceae</taxon>
        <taxon>Glomus</taxon>
    </lineage>
</organism>
<evidence type="ECO:0000313" key="1">
    <source>
        <dbReference type="EMBL" id="RIA88300.1"/>
    </source>
</evidence>